<evidence type="ECO:0000313" key="3">
    <source>
        <dbReference type="EMBL" id="JAT54492.1"/>
    </source>
</evidence>
<feature type="region of interest" description="Disordered" evidence="1">
    <location>
        <begin position="629"/>
        <end position="651"/>
    </location>
</feature>
<gene>
    <name evidence="3" type="primary">TEL1_7</name>
    <name evidence="3" type="ORF">g.44444</name>
</gene>
<proteinExistence type="predicted"/>
<dbReference type="PANTHER" id="PTHR35743">
    <property type="entry name" value="NODULIN HOMEOBOX"/>
    <property type="match status" value="1"/>
</dbReference>
<feature type="compositionally biased region" description="Basic and acidic residues" evidence="1">
    <location>
        <begin position="632"/>
        <end position="643"/>
    </location>
</feature>
<dbReference type="InterPro" id="IPR039325">
    <property type="entry name" value="NDX"/>
</dbReference>
<organism evidence="3">
    <name type="scientific">Anthurium amnicola</name>
    <dbReference type="NCBI Taxonomy" id="1678845"/>
    <lineage>
        <taxon>Eukaryota</taxon>
        <taxon>Viridiplantae</taxon>
        <taxon>Streptophyta</taxon>
        <taxon>Embryophyta</taxon>
        <taxon>Tracheophyta</taxon>
        <taxon>Spermatophyta</taxon>
        <taxon>Magnoliopsida</taxon>
        <taxon>Liliopsida</taxon>
        <taxon>Araceae</taxon>
        <taxon>Pothoideae</taxon>
        <taxon>Potheae</taxon>
        <taxon>Anthurium</taxon>
    </lineage>
</organism>
<reference evidence="3" key="1">
    <citation type="submission" date="2015-07" db="EMBL/GenBank/DDBJ databases">
        <title>Transcriptome Assembly of Anthurium amnicola.</title>
        <authorList>
            <person name="Suzuki J."/>
        </authorList>
    </citation>
    <scope>NUCLEOTIDE SEQUENCE</scope>
</reference>
<dbReference type="GO" id="GO:0009908">
    <property type="term" value="P:flower development"/>
    <property type="evidence" value="ECO:0007669"/>
    <property type="project" value="InterPro"/>
</dbReference>
<dbReference type="GO" id="GO:0016301">
    <property type="term" value="F:kinase activity"/>
    <property type="evidence" value="ECO:0007669"/>
    <property type="project" value="UniProtKB-KW"/>
</dbReference>
<evidence type="ECO:0000256" key="1">
    <source>
        <dbReference type="SAM" id="MobiDB-lite"/>
    </source>
</evidence>
<feature type="domain" description="Nodulin homeobox N-terminal" evidence="2">
    <location>
        <begin position="14"/>
        <end position="540"/>
    </location>
</feature>
<dbReference type="Pfam" id="PF25246">
    <property type="entry name" value="Nodulin_N"/>
    <property type="match status" value="1"/>
</dbReference>
<dbReference type="GO" id="GO:0003697">
    <property type="term" value="F:single-stranded DNA binding"/>
    <property type="evidence" value="ECO:0007669"/>
    <property type="project" value="InterPro"/>
</dbReference>
<evidence type="ECO:0000259" key="2">
    <source>
        <dbReference type="Pfam" id="PF25246"/>
    </source>
</evidence>
<dbReference type="PANTHER" id="PTHR35743:SF1">
    <property type="entry name" value="NODULIN HOMEOBOX"/>
    <property type="match status" value="1"/>
</dbReference>
<dbReference type="AlphaFoldDB" id="A0A1D1YIM6"/>
<accession>A0A1D1YIM6</accession>
<dbReference type="InterPro" id="IPR057287">
    <property type="entry name" value="Ndx_N"/>
</dbReference>
<name>A0A1D1YIM6_9ARAE</name>
<keyword evidence="3" id="KW-0418">Kinase</keyword>
<sequence length="651" mass="72254">MARYVEEPAASTDQTINLVVAVEELNGLSSQGLCKLLKESENFSIRITKNGSLIQIDMEKLASSLPLHLIAVLLSPGGGDMRWIYFLRGIRLLHSLTDVASRHTRLEQILLEEVKVTEQVLDLVFYVLLVLASCGQENNVETAVPLLHSTLVACSLHLLTGFVSSQWQDLVQVLLAHPKVDIFLDVTFDAIHVDIRYLSTKLSALNSDVLTNKSSISTAERTANHICQQCEASLQFILSLCQQKVFRDRILANKELCRNGAILSLAQKTLNLDIPQCFKDSSEMVAAVSRQKSKVLSILLQLCEAESVSYLDEVAGCQKSMDLAKSVVLEILDLLKGAFSREAKQLTHSLGKTNPKGLVVLNSMRLADIFSDDSNFRSFFMANTTKVLAEILAMPHEDFFSCWCSTDVPMTEDDSIVEYDLFMASGTAVSFFTGSAGNPFEEPILPSEANVACPGSLKSMLPVSYAQQRISYLVKIIANLHCFVPNICEDDEKYLFLHKFLECLCMGSYRLPSNIPINCDSRRAATICKNLGSLSVYAESLIPHLLNEEDVQLLSDFYKQLLQAIPSSSQENYIHEQLAKDGGVLVKNTSESSLMLQDSLDWAKNSNSNFSEGHESKTETSFQDVYHNLSPAHEHSGNDDRQLTEVQQSKS</sequence>
<keyword evidence="3" id="KW-0808">Transferase</keyword>
<protein>
    <submittedName>
        <fullName evidence="3">Serine/threonine-protein kinase TEL1</fullName>
    </submittedName>
</protein>
<dbReference type="EMBL" id="GDJX01013444">
    <property type="protein sequence ID" value="JAT54492.1"/>
    <property type="molecule type" value="Transcribed_RNA"/>
</dbReference>